<reference evidence="1" key="1">
    <citation type="submission" date="2022-07" db="EMBL/GenBank/DDBJ databases">
        <title>Genome Sequence of Phlebia brevispora.</title>
        <authorList>
            <person name="Buettner E."/>
        </authorList>
    </citation>
    <scope>NUCLEOTIDE SEQUENCE</scope>
    <source>
        <strain evidence="1">MPL23</strain>
    </source>
</reference>
<comment type="caution">
    <text evidence="1">The sequence shown here is derived from an EMBL/GenBank/DDBJ whole genome shotgun (WGS) entry which is preliminary data.</text>
</comment>
<evidence type="ECO:0000313" key="2">
    <source>
        <dbReference type="Proteomes" id="UP001148662"/>
    </source>
</evidence>
<keyword evidence="2" id="KW-1185">Reference proteome</keyword>
<dbReference type="Proteomes" id="UP001148662">
    <property type="component" value="Unassembled WGS sequence"/>
</dbReference>
<dbReference type="EMBL" id="JANHOG010000167">
    <property type="protein sequence ID" value="KAJ3557332.1"/>
    <property type="molecule type" value="Genomic_DNA"/>
</dbReference>
<protein>
    <submittedName>
        <fullName evidence="1">Uncharacterized protein</fullName>
    </submittedName>
</protein>
<sequence length="807" mass="90167">MAEVVTIEQSAIPSALDCAWSTFTKASQRYSSLKYRKAQVGVLLNRCQELILYAVNNLRDNNRIPQDIAPGIRALENACYSVESLVDTISEKGFLWGLVHAEKIDSKVKESGSKMDSAFRILHSTAGERQDVVQLQHEMARAAADDFKDLAGRLDRLSGNDNRILAALQDQEGVYRRLQELLVAVMKHVQDLPTKDDLRPEDVFLQQAAKTLCRLTKTRENNRIASFVLSSLEVDFNICFPVGAGSSGQVYRGDWNGAVVAVKRMHVEDARVISEAQRKAIRHEVKIWSTLQHPNVLTFYGACLEATVPFLVMRYCPFGDISHYLDKYPDADRNRLSYEVAVGLAFLHSKKIVHADVKGANVLVSEDHHALLTDFGLALKIKEIRTKSTFSQNLDRQRGTLLWMAPEVLKGASPDMAADVYSLGMTIWEIFSGETPFQAFINEQVLVDNVVSYHTRPKRPSPMTDDHIWTTVQQCWAADARSRPSARQVQDGLRPLSDDAVEEELPNDFSDVFDMDASPDNIKNHASSSLEYTAPWAPGHISQNMPRTISSYAPSMPSITTSMAGVQAADPESELWSSITRTFLPMWIHVEWYSGNPSMYVNGVILPVVPPHKKCTYHVFKGDTDLGVRTTYDLNADKSQKINFLEYNKGYGINEETHIRVFAIDPLTHRDTLVAEWDPRSKPLDHTETEWSETVRGGAVLWDLDQSYTLVESVTLTRVPASTLYRFRVLSGATDLGVRSYAATAATDNTDRDVHSDTAVSVTINFPDYTGHEGLPAEEPVRIYVLEKEGSKETLVAGRMGSTTTSS</sequence>
<organism evidence="1 2">
    <name type="scientific">Phlebia brevispora</name>
    <dbReference type="NCBI Taxonomy" id="194682"/>
    <lineage>
        <taxon>Eukaryota</taxon>
        <taxon>Fungi</taxon>
        <taxon>Dikarya</taxon>
        <taxon>Basidiomycota</taxon>
        <taxon>Agaricomycotina</taxon>
        <taxon>Agaricomycetes</taxon>
        <taxon>Polyporales</taxon>
        <taxon>Meruliaceae</taxon>
        <taxon>Phlebia</taxon>
    </lineage>
</organism>
<gene>
    <name evidence="1" type="ORF">NM688_g1529</name>
</gene>
<evidence type="ECO:0000313" key="1">
    <source>
        <dbReference type="EMBL" id="KAJ3557332.1"/>
    </source>
</evidence>
<proteinExistence type="predicted"/>
<accession>A0ACC1TAV3</accession>
<name>A0ACC1TAV3_9APHY</name>